<dbReference type="PANTHER" id="PTHR14374:SF0">
    <property type="entry name" value="TRAFFICKING PROTEIN PARTICLE COMPLEX SUBUNIT 11"/>
    <property type="match status" value="1"/>
</dbReference>
<evidence type="ECO:0000256" key="7">
    <source>
        <dbReference type="ARBA" id="ARBA00023034"/>
    </source>
</evidence>
<comment type="subcellular location">
    <subcellularLocation>
        <location evidence="2">Golgi apparatus</location>
        <location evidence="2">cis-Golgi network</location>
    </subcellularLocation>
</comment>
<comment type="similarity">
    <text evidence="3">Belongs to the TRAPPC11 family.</text>
</comment>
<dbReference type="GO" id="GO:0016192">
    <property type="term" value="P:vesicle-mediated transport"/>
    <property type="evidence" value="ECO:0007669"/>
    <property type="project" value="UniProtKB-KW"/>
</dbReference>
<comment type="function">
    <text evidence="1">Involved in endoplasmic reticulum to Golgi apparatus trafficking at a very early stage.</text>
</comment>
<evidence type="ECO:0000256" key="6">
    <source>
        <dbReference type="ARBA" id="ARBA00022892"/>
    </source>
</evidence>
<dbReference type="Pfam" id="PF11817">
    <property type="entry name" value="Foie-gras_1"/>
    <property type="match status" value="1"/>
</dbReference>
<protein>
    <recommendedName>
        <fullName evidence="4">Trafficking protein particle complex subunit 11</fullName>
    </recommendedName>
</protein>
<dbReference type="Pfam" id="PF12742">
    <property type="entry name" value="Gryzun-like"/>
    <property type="match status" value="1"/>
</dbReference>
<evidence type="ECO:0000313" key="10">
    <source>
        <dbReference type="EMBL" id="ADY41334.1"/>
    </source>
</evidence>
<sequence>MECDDIPECIASSRQQQLILFTGLDIANSSAHAAVFSTFTQNRAPDRAPLRMMLLSADNPIYAGSTHKIKSPKSSKGYIKIRWMRKYVSEVPAVIVVFADLNWNHPSWNEKVTECESKISSLRASIGSRGTRICVVLLQDGGVVTGDDPFAAERASKLCQSCQLSPKQLFVFPLTDQLLGFVVRLESAFHELAQGFYQQCVKSIRARSIPNNFSNLIIRQQFKLAFISELRQDTHTALRHYKLAYQHCIESEPPDTELFEWRQVTALINYKVCQLSFLHSTALEAISQQRRHVAHMFASLPGAYPSVQLAAIEFAFWKSKQCSMFADLFERAVTNGLAAMSTQHPGVHVHAAADHYRVANDLIEAMRASFSGSVPYPNPDPLVPSSPLIFYGQRPWRVAVEGGNLADTDTENNARIALEQRCMPNHSQCLSLLSSAMSQYKKYKCARMQRHMMLLMADEYSALTYHSKALQFTSHVLWECRVEGFTLPIPLLLRRSLLSAFFLADVKEFMSASVQMLNLNAFPNFAPIALHLTTNFDRIRRGLPPLPPLPSSELSETQVSACQQQWAHVFAERVFFSLSAPRIDAFVRARASFLATELSVNAGSTLILKVSLCSCAPVMVGFERLRVNVSDATVARSAERSPLFEFVTENVQLQPNVETNIYYEMTLDAAQFHETKLIMVSGLNLEMGSVHSSVYGTLDWEFTSLAMGIPECSYRSSMLDSRIGLPSVKVHPLEAAVRLEGDLKGDALLGQIGNLSLRLICEENELPDSIRLEWYTEMTDDANRGALLFLTAQNKLADSDECIVDVAAMDTTKTPLEVPFTISYCAQAVGSLCIAVGVLFTRKSLATRKRFFIAVNSRPPFSIRTSLLTLNNELLESPFTETNFFARSDIESKASLIIGDIQWKADANVQVEDDELRREFTQEEGERCAEGDVLSVCTCMRILDSDDLEECSLGQICIKWATVDKPRSWVMSYLDAGIARPRRAPIVLNARVCTTQCIVRTAIPIVFCITNLHPQAIDLHITVEMADLFMFAGSKQVDVRLLSSESYECSISVMALTAGRLPFPRLQLRSSAFDSLLLDEIVCLSMPAALFVLPQAKR</sequence>
<dbReference type="EMBL" id="JI165818">
    <property type="protein sequence ID" value="ADY41334.1"/>
    <property type="molecule type" value="mRNA"/>
</dbReference>
<keyword evidence="5" id="KW-0813">Transport</keyword>
<evidence type="ECO:0000256" key="3">
    <source>
        <dbReference type="ARBA" id="ARBA00007051"/>
    </source>
</evidence>
<dbReference type="PANTHER" id="PTHR14374">
    <property type="entry name" value="FOIE GRAS"/>
    <property type="match status" value="1"/>
</dbReference>
<dbReference type="InterPro" id="IPR025876">
    <property type="entry name" value="TRAPPC11_C"/>
</dbReference>
<keyword evidence="7" id="KW-0333">Golgi apparatus</keyword>
<evidence type="ECO:0000259" key="9">
    <source>
        <dbReference type="Pfam" id="PF12742"/>
    </source>
</evidence>
<proteinExistence type="evidence at transcript level"/>
<dbReference type="InterPro" id="IPR021773">
    <property type="entry name" value="TPC11"/>
</dbReference>
<evidence type="ECO:0000256" key="5">
    <source>
        <dbReference type="ARBA" id="ARBA00022448"/>
    </source>
</evidence>
<accession>F1KTY0</accession>
<evidence type="ECO:0000256" key="2">
    <source>
        <dbReference type="ARBA" id="ARBA00004222"/>
    </source>
</evidence>
<dbReference type="AlphaFoldDB" id="F1KTY0"/>
<evidence type="ECO:0000256" key="4">
    <source>
        <dbReference type="ARBA" id="ARBA00021520"/>
    </source>
</evidence>
<name>F1KTY0_ASCSU</name>
<feature type="domain" description="Trafficking protein particle complex subunit 11" evidence="8">
    <location>
        <begin position="260"/>
        <end position="518"/>
    </location>
</feature>
<organism evidence="10">
    <name type="scientific">Ascaris suum</name>
    <name type="common">Pig roundworm</name>
    <name type="synonym">Ascaris lumbricoides</name>
    <dbReference type="NCBI Taxonomy" id="6253"/>
    <lineage>
        <taxon>Eukaryota</taxon>
        <taxon>Metazoa</taxon>
        <taxon>Ecdysozoa</taxon>
        <taxon>Nematoda</taxon>
        <taxon>Chromadorea</taxon>
        <taxon>Rhabditida</taxon>
        <taxon>Spirurina</taxon>
        <taxon>Ascaridomorpha</taxon>
        <taxon>Ascaridoidea</taxon>
        <taxon>Ascarididae</taxon>
        <taxon>Ascaris</taxon>
    </lineage>
</organism>
<feature type="domain" description="Trafficking protein particle complex subunit 11 C-terminal" evidence="9">
    <location>
        <begin position="1015"/>
        <end position="1067"/>
    </location>
</feature>
<keyword evidence="6" id="KW-0931">ER-Golgi transport</keyword>
<evidence type="ECO:0000256" key="1">
    <source>
        <dbReference type="ARBA" id="ARBA00001995"/>
    </source>
</evidence>
<feature type="non-terminal residue" evidence="10">
    <location>
        <position position="1098"/>
    </location>
</feature>
<dbReference type="GO" id="GO:0005794">
    <property type="term" value="C:Golgi apparatus"/>
    <property type="evidence" value="ECO:0007669"/>
    <property type="project" value="UniProtKB-SubCell"/>
</dbReference>
<evidence type="ECO:0000259" key="8">
    <source>
        <dbReference type="Pfam" id="PF11817"/>
    </source>
</evidence>
<reference evidence="10" key="1">
    <citation type="journal article" date="2011" name="Genome Res.">
        <title>Deep small RNA sequencing from the nematode Ascaris reveals conservation, functional diversification, and novel developmental profiles.</title>
        <authorList>
            <person name="Wang J."/>
            <person name="Czech B."/>
            <person name="Crunk A."/>
            <person name="Wallace A."/>
            <person name="Mitreva M."/>
            <person name="Hannon G.J."/>
            <person name="Davis R.E."/>
        </authorList>
    </citation>
    <scope>NUCLEOTIDE SEQUENCE</scope>
</reference>